<evidence type="ECO:0000313" key="2">
    <source>
        <dbReference type="Proteomes" id="UP000774326"/>
    </source>
</evidence>
<dbReference type="AlphaFoldDB" id="A0A9P8QDH2"/>
<name>A0A9P8QDH2_WICPI</name>
<sequence>MVSTAVNNKWKTRTVTIFENQFYLNNSETRKDNNNNTDITQEEVVEAEQPKIDFSKSAIAIVPFVGFMVRACDSFAELVDVQTGVLIMKFPIREFKKNSFKVFHDQPTHCRFCGSASISSFSVVYTLLGTNTVVLHTFRVDHRAKKSICLRVERDVREIRCIGFNSVSQDIYELENVECWSATDNNQIIGVSKKIEEVIRIDDSDSDSDSNEIDAHLLRRRRGGEPKLKSRDTLAEPSTTPDLWKGWTMTADGKIDYYDIPQNGDSEGLLVNSISQMNKFGHKSIVVAFGNIMKVLYLGNDDLIYTDDNQRPPVNEEISGLSFVNKRRKNLKKDTVNSPLGALGAHDSFNEF</sequence>
<reference evidence="1" key="1">
    <citation type="journal article" date="2021" name="Open Biol.">
        <title>Shared evolutionary footprints suggest mitochondrial oxidative damage underlies multiple complex I losses in fungi.</title>
        <authorList>
            <person name="Schikora-Tamarit M.A."/>
            <person name="Marcet-Houben M."/>
            <person name="Nosek J."/>
            <person name="Gabaldon T."/>
        </authorList>
    </citation>
    <scope>NUCLEOTIDE SEQUENCE</scope>
    <source>
        <strain evidence="1">CBS2887</strain>
    </source>
</reference>
<reference evidence="1" key="2">
    <citation type="submission" date="2021-01" db="EMBL/GenBank/DDBJ databases">
        <authorList>
            <person name="Schikora-Tamarit M.A."/>
        </authorList>
    </citation>
    <scope>NUCLEOTIDE SEQUENCE</scope>
    <source>
        <strain evidence="1">CBS2887</strain>
    </source>
</reference>
<accession>A0A9P8QDH2</accession>
<proteinExistence type="predicted"/>
<protein>
    <submittedName>
        <fullName evidence="1">Uncharacterized protein</fullName>
    </submittedName>
</protein>
<evidence type="ECO:0000313" key="1">
    <source>
        <dbReference type="EMBL" id="KAH3688498.1"/>
    </source>
</evidence>
<comment type="caution">
    <text evidence="1">The sequence shown here is derived from an EMBL/GenBank/DDBJ whole genome shotgun (WGS) entry which is preliminary data.</text>
</comment>
<dbReference type="Proteomes" id="UP000774326">
    <property type="component" value="Unassembled WGS sequence"/>
</dbReference>
<dbReference type="OrthoDB" id="1914839at2759"/>
<keyword evidence="2" id="KW-1185">Reference proteome</keyword>
<dbReference type="EMBL" id="JAEUBG010000314">
    <property type="protein sequence ID" value="KAH3688498.1"/>
    <property type="molecule type" value="Genomic_DNA"/>
</dbReference>
<organism evidence="1 2">
    <name type="scientific">Wickerhamomyces pijperi</name>
    <name type="common">Yeast</name>
    <name type="synonym">Pichia pijperi</name>
    <dbReference type="NCBI Taxonomy" id="599730"/>
    <lineage>
        <taxon>Eukaryota</taxon>
        <taxon>Fungi</taxon>
        <taxon>Dikarya</taxon>
        <taxon>Ascomycota</taxon>
        <taxon>Saccharomycotina</taxon>
        <taxon>Saccharomycetes</taxon>
        <taxon>Phaffomycetales</taxon>
        <taxon>Wickerhamomycetaceae</taxon>
        <taxon>Wickerhamomyces</taxon>
    </lineage>
</organism>
<gene>
    <name evidence="1" type="ORF">WICPIJ_000515</name>
</gene>